<name>A0A2J6T0T2_9HELO</name>
<dbReference type="GO" id="GO:0004650">
    <property type="term" value="F:polygalacturonase activity"/>
    <property type="evidence" value="ECO:0007669"/>
    <property type="project" value="UniProtKB-EC"/>
</dbReference>
<keyword evidence="10 15" id="KW-0326">Glycosidase</keyword>
<evidence type="ECO:0000256" key="3">
    <source>
        <dbReference type="ARBA" id="ARBA00012736"/>
    </source>
</evidence>
<dbReference type="PROSITE" id="PS00502">
    <property type="entry name" value="POLYGALACTURONASE"/>
    <property type="match status" value="1"/>
</dbReference>
<feature type="signal peptide" evidence="16">
    <location>
        <begin position="1"/>
        <end position="16"/>
    </location>
</feature>
<evidence type="ECO:0000256" key="9">
    <source>
        <dbReference type="ARBA" id="ARBA00023180"/>
    </source>
</evidence>
<feature type="chain" id="PRO_5014417984" description="endo-polygalacturonase" evidence="16">
    <location>
        <begin position="17"/>
        <end position="454"/>
    </location>
</feature>
<accession>A0A2J6T0T2</accession>
<keyword evidence="9" id="KW-0325">Glycoprotein</keyword>
<keyword evidence="4" id="KW-0964">Secreted</keyword>
<protein>
    <recommendedName>
        <fullName evidence="3">endo-polygalacturonase</fullName>
        <ecNumber evidence="3">3.2.1.15</ecNumber>
    </recommendedName>
</protein>
<dbReference type="GO" id="GO:0045490">
    <property type="term" value="P:pectin catabolic process"/>
    <property type="evidence" value="ECO:0007669"/>
    <property type="project" value="UniProtKB-ARBA"/>
</dbReference>
<dbReference type="GO" id="GO:0071555">
    <property type="term" value="P:cell wall organization"/>
    <property type="evidence" value="ECO:0007669"/>
    <property type="project" value="UniProtKB-KW"/>
</dbReference>
<comment type="function">
    <text evidence="13">Involved in maceration and soft-rotting of plant tissue. Hydrolyzes the 1,4-alpha glycosidic bonds of de-esterified pectate in the smooth region of the plant cell wall.</text>
</comment>
<evidence type="ECO:0000256" key="2">
    <source>
        <dbReference type="ARBA" id="ARBA00008834"/>
    </source>
</evidence>
<dbReference type="EC" id="3.2.1.15" evidence="3"/>
<evidence type="ECO:0000256" key="4">
    <source>
        <dbReference type="ARBA" id="ARBA00022525"/>
    </source>
</evidence>
<sequence>MRSFLFLATIAPLVIACNSPKTDGCASAFTASSSDAAAFCARYTTAPVTQTTDLPAYAKYCSMKPKKLSSVCSCLVVRTTLQTVAANYSSTTAAKVTSATGAAGGDGTACTATEYAQITSVVKSCTNIVLDNISAPASSTIDLIALQTGSTVTFSGTTSFDTTSNDNFDPIVIGGTDITITGADGHVIDGNGAAYWDGKGSNDGVAKPDHFIVLKDITNGHISNLNVQNWPVHCFDITGADGLTITGLTLDNSAGDASNSASDGKAAAHNSDGFDISGSTNVVLANTVVKNQDDCVAVTSGTNITVTGMTCSGGHGLSIGSVGGKSDNSVSGITFSDSTITDSENGCRIKSNAGKTGTIENIVYQNIVLSGITDYGIDVQQNYLNGGATGDPTNGVTISGVTFSNVTGTVTSYGTNYYVLCGSSSCSDFKFTNVAITGGGTASTCNFPSTGCLS</sequence>
<dbReference type="EMBL" id="KZ613848">
    <property type="protein sequence ID" value="PMD56641.1"/>
    <property type="molecule type" value="Genomic_DNA"/>
</dbReference>
<dbReference type="PROSITE" id="PS51257">
    <property type="entry name" value="PROKAR_LIPOPROTEIN"/>
    <property type="match status" value="1"/>
</dbReference>
<evidence type="ECO:0000256" key="5">
    <source>
        <dbReference type="ARBA" id="ARBA00022729"/>
    </source>
</evidence>
<dbReference type="RefSeq" id="XP_024733545.1">
    <property type="nucleotide sequence ID" value="XM_024885072.1"/>
</dbReference>
<evidence type="ECO:0000256" key="15">
    <source>
        <dbReference type="RuleBase" id="RU361169"/>
    </source>
</evidence>
<dbReference type="AlphaFoldDB" id="A0A2J6T0T2"/>
<dbReference type="Pfam" id="PF00295">
    <property type="entry name" value="Glyco_hydro_28"/>
    <property type="match status" value="1"/>
</dbReference>
<evidence type="ECO:0000256" key="8">
    <source>
        <dbReference type="ARBA" id="ARBA00023157"/>
    </source>
</evidence>
<dbReference type="SUPFAM" id="SSF51126">
    <property type="entry name" value="Pectin lyase-like"/>
    <property type="match status" value="1"/>
</dbReference>
<evidence type="ECO:0000256" key="1">
    <source>
        <dbReference type="ARBA" id="ARBA00004613"/>
    </source>
</evidence>
<dbReference type="InterPro" id="IPR000743">
    <property type="entry name" value="Glyco_hydro_28"/>
</dbReference>
<comment type="similarity">
    <text evidence="2 15">Belongs to the glycosyl hydrolase 28 family.</text>
</comment>
<dbReference type="InterPro" id="IPR050434">
    <property type="entry name" value="Glycosyl_hydrlase_28"/>
</dbReference>
<dbReference type="PANTHER" id="PTHR31884">
    <property type="entry name" value="POLYGALACTURONASE"/>
    <property type="match status" value="1"/>
</dbReference>
<dbReference type="SMART" id="SM00710">
    <property type="entry name" value="PbH1"/>
    <property type="match status" value="8"/>
</dbReference>
<dbReference type="Proteomes" id="UP000235371">
    <property type="component" value="Unassembled WGS sequence"/>
</dbReference>
<dbReference type="Gene3D" id="2.160.20.10">
    <property type="entry name" value="Single-stranded right-handed beta-helix, Pectin lyase-like"/>
    <property type="match status" value="1"/>
</dbReference>
<evidence type="ECO:0000256" key="6">
    <source>
        <dbReference type="ARBA" id="ARBA00022737"/>
    </source>
</evidence>
<dbReference type="GeneID" id="36593149"/>
<dbReference type="InterPro" id="IPR011050">
    <property type="entry name" value="Pectin_lyase_fold/virulence"/>
</dbReference>
<evidence type="ECO:0000256" key="11">
    <source>
        <dbReference type="ARBA" id="ARBA00023316"/>
    </source>
</evidence>
<comment type="subcellular location">
    <subcellularLocation>
        <location evidence="1">Secreted</location>
    </subcellularLocation>
</comment>
<evidence type="ECO:0000256" key="7">
    <source>
        <dbReference type="ARBA" id="ARBA00022801"/>
    </source>
</evidence>
<dbReference type="InterPro" id="IPR012334">
    <property type="entry name" value="Pectin_lyas_fold"/>
</dbReference>
<keyword evidence="5 16" id="KW-0732">Signal</keyword>
<keyword evidence="18" id="KW-1185">Reference proteome</keyword>
<dbReference type="PANTHER" id="PTHR31884:SF9">
    <property type="entry name" value="ENDOPOLYGALACTURONASE D-RELATED"/>
    <property type="match status" value="1"/>
</dbReference>
<dbReference type="OrthoDB" id="1546079at2759"/>
<dbReference type="InParanoid" id="A0A2J6T0T2"/>
<evidence type="ECO:0000256" key="14">
    <source>
        <dbReference type="PROSITE-ProRule" id="PRU10052"/>
    </source>
</evidence>
<reference evidence="17 18" key="1">
    <citation type="submission" date="2016-04" db="EMBL/GenBank/DDBJ databases">
        <title>A degradative enzymes factory behind the ericoid mycorrhizal symbiosis.</title>
        <authorList>
            <consortium name="DOE Joint Genome Institute"/>
            <person name="Martino E."/>
            <person name="Morin E."/>
            <person name="Grelet G."/>
            <person name="Kuo A."/>
            <person name="Kohler A."/>
            <person name="Daghino S."/>
            <person name="Barry K."/>
            <person name="Choi C."/>
            <person name="Cichocki N."/>
            <person name="Clum A."/>
            <person name="Copeland A."/>
            <person name="Hainaut M."/>
            <person name="Haridas S."/>
            <person name="Labutti K."/>
            <person name="Lindquist E."/>
            <person name="Lipzen A."/>
            <person name="Khouja H.-R."/>
            <person name="Murat C."/>
            <person name="Ohm R."/>
            <person name="Olson A."/>
            <person name="Spatafora J."/>
            <person name="Veneault-Fourrey C."/>
            <person name="Henrissat B."/>
            <person name="Grigoriev I."/>
            <person name="Martin F."/>
            <person name="Perotto S."/>
        </authorList>
    </citation>
    <scope>NUCLEOTIDE SEQUENCE [LARGE SCALE GENOMIC DNA]</scope>
    <source>
        <strain evidence="17 18">E</strain>
    </source>
</reference>
<comment type="catalytic activity">
    <reaction evidence="12">
        <text>(1,4-alpha-D-galacturonosyl)n+m + H2O = (1,4-alpha-D-galacturonosyl)n + (1,4-alpha-D-galacturonosyl)m.</text>
        <dbReference type="EC" id="3.2.1.15"/>
    </reaction>
</comment>
<evidence type="ECO:0000256" key="16">
    <source>
        <dbReference type="SAM" id="SignalP"/>
    </source>
</evidence>
<evidence type="ECO:0000313" key="18">
    <source>
        <dbReference type="Proteomes" id="UP000235371"/>
    </source>
</evidence>
<feature type="active site" evidence="14">
    <location>
        <position position="315"/>
    </location>
</feature>
<gene>
    <name evidence="17" type="ORF">K444DRAFT_645275</name>
</gene>
<dbReference type="GO" id="GO:0005576">
    <property type="term" value="C:extracellular region"/>
    <property type="evidence" value="ECO:0007669"/>
    <property type="project" value="UniProtKB-SubCell"/>
</dbReference>
<keyword evidence="8" id="KW-1015">Disulfide bond</keyword>
<dbReference type="FunFam" id="2.160.20.10:FF:000002">
    <property type="entry name" value="Endopolygalacturonase D"/>
    <property type="match status" value="1"/>
</dbReference>
<evidence type="ECO:0000256" key="12">
    <source>
        <dbReference type="ARBA" id="ARBA00034074"/>
    </source>
</evidence>
<evidence type="ECO:0000313" key="17">
    <source>
        <dbReference type="EMBL" id="PMD56641.1"/>
    </source>
</evidence>
<keyword evidence="7 15" id="KW-0378">Hydrolase</keyword>
<evidence type="ECO:0000256" key="13">
    <source>
        <dbReference type="ARBA" id="ARBA00037707"/>
    </source>
</evidence>
<proteinExistence type="inferred from homology"/>
<dbReference type="InterPro" id="IPR006626">
    <property type="entry name" value="PbH1"/>
</dbReference>
<keyword evidence="6" id="KW-0677">Repeat</keyword>
<keyword evidence="11" id="KW-0961">Cell wall biogenesis/degradation</keyword>
<organism evidence="17 18">
    <name type="scientific">Hyaloscypha bicolor E</name>
    <dbReference type="NCBI Taxonomy" id="1095630"/>
    <lineage>
        <taxon>Eukaryota</taxon>
        <taxon>Fungi</taxon>
        <taxon>Dikarya</taxon>
        <taxon>Ascomycota</taxon>
        <taxon>Pezizomycotina</taxon>
        <taxon>Leotiomycetes</taxon>
        <taxon>Helotiales</taxon>
        <taxon>Hyaloscyphaceae</taxon>
        <taxon>Hyaloscypha</taxon>
        <taxon>Hyaloscypha bicolor</taxon>
    </lineage>
</organism>
<evidence type="ECO:0000256" key="10">
    <source>
        <dbReference type="ARBA" id="ARBA00023295"/>
    </source>
</evidence>